<gene>
    <name evidence="1" type="ORF">MAR_004833</name>
</gene>
<dbReference type="Proteomes" id="UP001164746">
    <property type="component" value="Chromosome 9"/>
</dbReference>
<proteinExistence type="predicted"/>
<evidence type="ECO:0000313" key="2">
    <source>
        <dbReference type="Proteomes" id="UP001164746"/>
    </source>
</evidence>
<sequence>MTIRCLKSLPSQVKTVFEEEEIESYLSELTQHCRISLENPTLTTGISSFEEVGISHTYLLPRANGRRGV</sequence>
<name>A0ABY7EXQ8_MYAAR</name>
<accession>A0ABY7EXQ8</accession>
<reference evidence="1" key="1">
    <citation type="submission" date="2022-11" db="EMBL/GenBank/DDBJ databases">
        <title>Centuries of genome instability and evolution in soft-shell clam transmissible cancer (bioRxiv).</title>
        <authorList>
            <person name="Hart S.F.M."/>
            <person name="Yonemitsu M.A."/>
            <person name="Giersch R.M."/>
            <person name="Beal B.F."/>
            <person name="Arriagada G."/>
            <person name="Davis B.W."/>
            <person name="Ostrander E.A."/>
            <person name="Goff S.P."/>
            <person name="Metzger M.J."/>
        </authorList>
    </citation>
    <scope>NUCLEOTIDE SEQUENCE</scope>
    <source>
        <strain evidence="1">MELC-2E11</strain>
        <tissue evidence="1">Siphon/mantle</tissue>
    </source>
</reference>
<protein>
    <submittedName>
        <fullName evidence="1">Uncharacterized protein</fullName>
    </submittedName>
</protein>
<evidence type="ECO:0000313" key="1">
    <source>
        <dbReference type="EMBL" id="WAR14728.1"/>
    </source>
</evidence>
<organism evidence="1 2">
    <name type="scientific">Mya arenaria</name>
    <name type="common">Soft-shell clam</name>
    <dbReference type="NCBI Taxonomy" id="6604"/>
    <lineage>
        <taxon>Eukaryota</taxon>
        <taxon>Metazoa</taxon>
        <taxon>Spiralia</taxon>
        <taxon>Lophotrochozoa</taxon>
        <taxon>Mollusca</taxon>
        <taxon>Bivalvia</taxon>
        <taxon>Autobranchia</taxon>
        <taxon>Heteroconchia</taxon>
        <taxon>Euheterodonta</taxon>
        <taxon>Imparidentia</taxon>
        <taxon>Neoheterodontei</taxon>
        <taxon>Myida</taxon>
        <taxon>Myoidea</taxon>
        <taxon>Myidae</taxon>
        <taxon>Mya</taxon>
    </lineage>
</organism>
<keyword evidence="2" id="KW-1185">Reference proteome</keyword>
<dbReference type="EMBL" id="CP111020">
    <property type="protein sequence ID" value="WAR14728.1"/>
    <property type="molecule type" value="Genomic_DNA"/>
</dbReference>